<dbReference type="Gene3D" id="3.30.200.20">
    <property type="entry name" value="Phosphorylase Kinase, domain 1"/>
    <property type="match status" value="1"/>
</dbReference>
<evidence type="ECO:0000313" key="4">
    <source>
        <dbReference type="Proteomes" id="UP000575985"/>
    </source>
</evidence>
<keyword evidence="2" id="KW-0812">Transmembrane</keyword>
<organism evidence="3 4">
    <name type="scientific">Streptomonospora nanhaiensis</name>
    <dbReference type="NCBI Taxonomy" id="1323731"/>
    <lineage>
        <taxon>Bacteria</taxon>
        <taxon>Bacillati</taxon>
        <taxon>Actinomycetota</taxon>
        <taxon>Actinomycetes</taxon>
        <taxon>Streptosporangiales</taxon>
        <taxon>Nocardiopsidaceae</taxon>
        <taxon>Streptomonospora</taxon>
    </lineage>
</organism>
<feature type="compositionally biased region" description="Low complexity" evidence="1">
    <location>
        <begin position="233"/>
        <end position="244"/>
    </location>
</feature>
<feature type="region of interest" description="Disordered" evidence="1">
    <location>
        <begin position="187"/>
        <end position="264"/>
    </location>
</feature>
<feature type="transmembrane region" description="Helical" evidence="2">
    <location>
        <begin position="156"/>
        <end position="180"/>
    </location>
</feature>
<sequence>MPLAEDDPRQLGPFRLSERIGSRAEGVVYRGRDARGRAVTVAMLSAGAAADPAARDRFRAAVRKGAGVSGAPRVAGSNLSGSAAVWVAVREGQGSAEAFLAPVGMAGADFGAAGAAPSYAPYWAGRAGRPASSVWSRAVGLRRGPQGEAAAAHPNWTVVAALLLVLLLFGVLMVVLFLLLQTVAPRAGQTPPPPPSYTPGSQPPTEAPSPTGEGTTPDEDGNQPRPTPSAGTPSVSPSGDVPSVELDEDDYPQGGPTLDPGDQA</sequence>
<evidence type="ECO:0008006" key="5">
    <source>
        <dbReference type="Google" id="ProtNLM"/>
    </source>
</evidence>
<protein>
    <recommendedName>
        <fullName evidence="5">Serine/threonine protein kinase</fullName>
    </recommendedName>
</protein>
<dbReference type="RefSeq" id="WP_179766073.1">
    <property type="nucleotide sequence ID" value="NZ_JACCFO010000001.1"/>
</dbReference>
<dbReference type="AlphaFoldDB" id="A0A853BIR8"/>
<evidence type="ECO:0000256" key="2">
    <source>
        <dbReference type="SAM" id="Phobius"/>
    </source>
</evidence>
<keyword evidence="4" id="KW-1185">Reference proteome</keyword>
<comment type="caution">
    <text evidence="3">The sequence shown here is derived from an EMBL/GenBank/DDBJ whole genome shotgun (WGS) entry which is preliminary data.</text>
</comment>
<reference evidence="3 4" key="1">
    <citation type="submission" date="2020-07" db="EMBL/GenBank/DDBJ databases">
        <title>Sequencing the genomes of 1000 actinobacteria strains.</title>
        <authorList>
            <person name="Klenk H.-P."/>
        </authorList>
    </citation>
    <scope>NUCLEOTIDE SEQUENCE [LARGE SCALE GENOMIC DNA]</scope>
    <source>
        <strain evidence="3 4">DSM 45927</strain>
    </source>
</reference>
<keyword evidence="2" id="KW-0472">Membrane</keyword>
<feature type="compositionally biased region" description="Pro residues" evidence="1">
    <location>
        <begin position="190"/>
        <end position="207"/>
    </location>
</feature>
<evidence type="ECO:0000313" key="3">
    <source>
        <dbReference type="EMBL" id="NYI94426.1"/>
    </source>
</evidence>
<dbReference type="Proteomes" id="UP000575985">
    <property type="component" value="Unassembled WGS sequence"/>
</dbReference>
<keyword evidence="2" id="KW-1133">Transmembrane helix</keyword>
<evidence type="ECO:0000256" key="1">
    <source>
        <dbReference type="SAM" id="MobiDB-lite"/>
    </source>
</evidence>
<dbReference type="EMBL" id="JACCFO010000001">
    <property type="protein sequence ID" value="NYI94426.1"/>
    <property type="molecule type" value="Genomic_DNA"/>
</dbReference>
<proteinExistence type="predicted"/>
<name>A0A853BIR8_9ACTN</name>
<accession>A0A853BIR8</accession>
<gene>
    <name evidence="3" type="ORF">HNR12_000703</name>
</gene>